<proteinExistence type="predicted"/>
<name>A0A6G5A5W5_RHIMP</name>
<reference evidence="2" key="1">
    <citation type="submission" date="2020-03" db="EMBL/GenBank/DDBJ databases">
        <title>A transcriptome and proteome of the tick Rhipicephalus microplus shaped by the genetic composition of its hosts and developmental stage.</title>
        <authorList>
            <person name="Garcia G.R."/>
            <person name="Ribeiro J.M.C."/>
            <person name="Maruyama S.R."/>
            <person name="Gardinasse L.G."/>
            <person name="Nelson K."/>
            <person name="Ferreira B.R."/>
            <person name="Andrade T.G."/>
            <person name="Santos I.K.F.M."/>
        </authorList>
    </citation>
    <scope>NUCLEOTIDE SEQUENCE</scope>
    <source>
        <strain evidence="2">NSGR</strain>
        <tissue evidence="2">Salivary glands</tissue>
    </source>
</reference>
<organism evidence="2">
    <name type="scientific">Rhipicephalus microplus</name>
    <name type="common">Cattle tick</name>
    <name type="synonym">Boophilus microplus</name>
    <dbReference type="NCBI Taxonomy" id="6941"/>
    <lineage>
        <taxon>Eukaryota</taxon>
        <taxon>Metazoa</taxon>
        <taxon>Ecdysozoa</taxon>
        <taxon>Arthropoda</taxon>
        <taxon>Chelicerata</taxon>
        <taxon>Arachnida</taxon>
        <taxon>Acari</taxon>
        <taxon>Parasitiformes</taxon>
        <taxon>Ixodida</taxon>
        <taxon>Ixodoidea</taxon>
        <taxon>Ixodidae</taxon>
        <taxon>Rhipicephalinae</taxon>
        <taxon>Rhipicephalus</taxon>
        <taxon>Boophilus</taxon>
    </lineage>
</organism>
<evidence type="ECO:0000313" key="2">
    <source>
        <dbReference type="EMBL" id="NIE45988.1"/>
    </source>
</evidence>
<dbReference type="EMBL" id="GIKN01003715">
    <property type="protein sequence ID" value="NIE45988.1"/>
    <property type="molecule type" value="Transcribed_RNA"/>
</dbReference>
<keyword evidence="1" id="KW-0732">Signal</keyword>
<feature type="chain" id="PRO_5026337848" evidence="1">
    <location>
        <begin position="24"/>
        <end position="179"/>
    </location>
</feature>
<protein>
    <submittedName>
        <fullName evidence="2">Putative lipocalin</fullName>
    </submittedName>
</protein>
<sequence length="179" mass="20777">MNSVAVGVLAVLSLLVIPQLLVCQFHNPTFDDLLLFLNTSIRIYIFTLNVGDKACPYYVKNFLNRTFYEFNYTSGECPLTMETYIADLGNDTMAGYPYMDIHNWFGQPILRKLMRYSNGNEKCALFSYILNKRTHIEVHVRADKFAVRDEKKAFSTCYAVYKTYISQSNELTRECTYKC</sequence>
<evidence type="ECO:0000256" key="1">
    <source>
        <dbReference type="SAM" id="SignalP"/>
    </source>
</evidence>
<accession>A0A6G5A5W5</accession>
<dbReference type="AlphaFoldDB" id="A0A6G5A5W5"/>
<feature type="signal peptide" evidence="1">
    <location>
        <begin position="1"/>
        <end position="23"/>
    </location>
</feature>